<evidence type="ECO:0000256" key="1">
    <source>
        <dbReference type="ARBA" id="ARBA00008455"/>
    </source>
</evidence>
<dbReference type="OrthoDB" id="387093at2759"/>
<feature type="transmembrane region" description="Helical" evidence="2">
    <location>
        <begin position="405"/>
        <end position="427"/>
    </location>
</feature>
<protein>
    <submittedName>
        <fullName evidence="4">Cathepsin L</fullName>
    </submittedName>
</protein>
<dbReference type="EMBL" id="KI546040">
    <property type="protein sequence ID" value="EST47459.1"/>
    <property type="molecule type" value="Genomic_DNA"/>
</dbReference>
<name>V6M2I0_9EUKA</name>
<sequence>MILILGFIPSSKLCEPAYLEFIQQYNKDFTLYRQNIFCNNYNKFLSINCSQCIITHIFDRDFSSLSNHIKLEKEFSQGFTCQNIYCYAENILPLFDLIPPTVDLREQGLMTHSRDQQSCGGCWAFGISGLLENSLLHDQQTINLEPLGGKQLFTSTQFLLSNIRGMNNYCSGGDAVAGFSYIQSNPIAIPTVEAESNYPYDYFAHQNEFNINNDLTTKLAKKDQILPFKIFPLSKQFQTMDISTTPVISLLTNSKFNASLVKSYLARGIAVVTTLHTTETSTSSMMLASYDGKHVIKGIGCKSGKSNHQVIFIGYGKFKGINAWLVRNSWGTQWGNQGSFYIKEGDNDLCIESYAYAIIPKNYNMTDGVNNKTYENDFHIVRGKNGFDEDNGHFIPISNLDVGSIIGSVVFIVILLGIVGFIIFKCIKGKKGRYQKINANEYE</sequence>
<dbReference type="SMART" id="SM00645">
    <property type="entry name" value="Pept_C1"/>
    <property type="match status" value="1"/>
</dbReference>
<dbReference type="VEuPathDB" id="GiardiaDB:SS50377_26948"/>
<reference evidence="4 5" key="1">
    <citation type="journal article" date="2014" name="PLoS Genet.">
        <title>The Genome of Spironucleus salmonicida Highlights a Fish Pathogen Adapted to Fluctuating Environments.</title>
        <authorList>
            <person name="Xu F."/>
            <person name="Jerlstrom-Hultqvist J."/>
            <person name="Einarsson E."/>
            <person name="Astvaldsson A."/>
            <person name="Svard S.G."/>
            <person name="Andersson J.O."/>
        </authorList>
    </citation>
    <scope>NUCLEOTIDE SEQUENCE</scope>
    <source>
        <strain evidence="5">ATCC 50377</strain>
    </source>
</reference>
<dbReference type="InterPro" id="IPR038765">
    <property type="entry name" value="Papain-like_cys_pep_sf"/>
</dbReference>
<dbReference type="Gene3D" id="3.90.70.10">
    <property type="entry name" value="Cysteine proteinases"/>
    <property type="match status" value="1"/>
</dbReference>
<keyword evidence="2" id="KW-1133">Transmembrane helix</keyword>
<dbReference type="InterPro" id="IPR000668">
    <property type="entry name" value="Peptidase_C1A_C"/>
</dbReference>
<dbReference type="PRINTS" id="PR00705">
    <property type="entry name" value="PAPAIN"/>
</dbReference>
<dbReference type="CDD" id="cd02248">
    <property type="entry name" value="Peptidase_C1A"/>
    <property type="match status" value="1"/>
</dbReference>
<evidence type="ECO:0000313" key="4">
    <source>
        <dbReference type="EMBL" id="EST47459.1"/>
    </source>
</evidence>
<dbReference type="EMBL" id="AUWU02000007">
    <property type="protein sequence ID" value="KAH0570662.1"/>
    <property type="molecule type" value="Genomic_DNA"/>
</dbReference>
<dbReference type="InterPro" id="IPR039417">
    <property type="entry name" value="Peptidase_C1A_papain-like"/>
</dbReference>
<keyword evidence="2" id="KW-0472">Membrane</keyword>
<dbReference type="PANTHER" id="PTHR12411">
    <property type="entry name" value="CYSTEINE PROTEASE FAMILY C1-RELATED"/>
    <property type="match status" value="1"/>
</dbReference>
<accession>V6M2I0</accession>
<dbReference type="Proteomes" id="UP000018208">
    <property type="component" value="Unassembled WGS sequence"/>
</dbReference>
<evidence type="ECO:0000256" key="2">
    <source>
        <dbReference type="SAM" id="Phobius"/>
    </source>
</evidence>
<evidence type="ECO:0000313" key="5">
    <source>
        <dbReference type="EMBL" id="KAH0570662.1"/>
    </source>
</evidence>
<dbReference type="InterPro" id="IPR013128">
    <property type="entry name" value="Peptidase_C1A"/>
</dbReference>
<gene>
    <name evidence="4" type="ORF">SS50377_12444</name>
    <name evidence="5" type="ORF">SS50377_26948</name>
</gene>
<dbReference type="SUPFAM" id="SSF54001">
    <property type="entry name" value="Cysteine proteinases"/>
    <property type="match status" value="1"/>
</dbReference>
<reference evidence="5" key="2">
    <citation type="submission" date="2020-12" db="EMBL/GenBank/DDBJ databases">
        <title>New Spironucleus salmonicida genome in near-complete chromosomes.</title>
        <authorList>
            <person name="Xu F."/>
            <person name="Kurt Z."/>
            <person name="Jimenez-Gonzalez A."/>
            <person name="Astvaldsson A."/>
            <person name="Andersson J.O."/>
            <person name="Svard S.G."/>
        </authorList>
    </citation>
    <scope>NUCLEOTIDE SEQUENCE</scope>
    <source>
        <strain evidence="5">ATCC 50377</strain>
    </source>
</reference>
<proteinExistence type="inferred from homology"/>
<feature type="domain" description="Peptidase C1A papain C-terminal" evidence="3">
    <location>
        <begin position="98"/>
        <end position="359"/>
    </location>
</feature>
<dbReference type="GO" id="GO:0006508">
    <property type="term" value="P:proteolysis"/>
    <property type="evidence" value="ECO:0007669"/>
    <property type="project" value="InterPro"/>
</dbReference>
<dbReference type="GO" id="GO:0008234">
    <property type="term" value="F:cysteine-type peptidase activity"/>
    <property type="evidence" value="ECO:0007669"/>
    <property type="project" value="InterPro"/>
</dbReference>
<dbReference type="Pfam" id="PF00112">
    <property type="entry name" value="Peptidase_C1"/>
    <property type="match status" value="1"/>
</dbReference>
<comment type="similarity">
    <text evidence="1">Belongs to the peptidase C1 family.</text>
</comment>
<evidence type="ECO:0000259" key="3">
    <source>
        <dbReference type="SMART" id="SM00645"/>
    </source>
</evidence>
<organism evidence="4">
    <name type="scientific">Spironucleus salmonicida</name>
    <dbReference type="NCBI Taxonomy" id="348837"/>
    <lineage>
        <taxon>Eukaryota</taxon>
        <taxon>Metamonada</taxon>
        <taxon>Diplomonadida</taxon>
        <taxon>Hexamitidae</taxon>
        <taxon>Hexamitinae</taxon>
        <taxon>Spironucleus</taxon>
    </lineage>
</organism>
<keyword evidence="2" id="KW-0812">Transmembrane</keyword>
<keyword evidence="6" id="KW-1185">Reference proteome</keyword>
<dbReference type="AlphaFoldDB" id="V6M2I0"/>
<evidence type="ECO:0000313" key="6">
    <source>
        <dbReference type="Proteomes" id="UP000018208"/>
    </source>
</evidence>